<keyword evidence="2" id="KW-0547">Nucleotide-binding</keyword>
<keyword evidence="3" id="KW-0067">ATP-binding</keyword>
<dbReference type="PROSITE" id="PS50893">
    <property type="entry name" value="ABC_TRANSPORTER_2"/>
    <property type="match status" value="1"/>
</dbReference>
<feature type="domain" description="ABC transporter" evidence="4">
    <location>
        <begin position="14"/>
        <end position="233"/>
    </location>
</feature>
<dbReference type="GO" id="GO:0005524">
    <property type="term" value="F:ATP binding"/>
    <property type="evidence" value="ECO:0007669"/>
    <property type="project" value="UniProtKB-KW"/>
</dbReference>
<evidence type="ECO:0000313" key="5">
    <source>
        <dbReference type="EMBL" id="GAH52968.1"/>
    </source>
</evidence>
<dbReference type="InterPro" id="IPR003439">
    <property type="entry name" value="ABC_transporter-like_ATP-bd"/>
</dbReference>
<dbReference type="InterPro" id="IPR027417">
    <property type="entry name" value="P-loop_NTPase"/>
</dbReference>
<dbReference type="InterPro" id="IPR017871">
    <property type="entry name" value="ABC_transporter-like_CS"/>
</dbReference>
<proteinExistence type="predicted"/>
<dbReference type="InterPro" id="IPR003593">
    <property type="entry name" value="AAA+_ATPase"/>
</dbReference>
<evidence type="ECO:0000256" key="1">
    <source>
        <dbReference type="ARBA" id="ARBA00022448"/>
    </source>
</evidence>
<evidence type="ECO:0000259" key="4">
    <source>
        <dbReference type="PROSITE" id="PS50893"/>
    </source>
</evidence>
<reference evidence="5" key="1">
    <citation type="journal article" date="2014" name="Front. Microbiol.">
        <title>High frequency of phylogenetically diverse reductive dehalogenase-homologous genes in deep subseafloor sedimentary metagenomes.</title>
        <authorList>
            <person name="Kawai M."/>
            <person name="Futagami T."/>
            <person name="Toyoda A."/>
            <person name="Takaki Y."/>
            <person name="Nishi S."/>
            <person name="Hori S."/>
            <person name="Arai W."/>
            <person name="Tsubouchi T."/>
            <person name="Morono Y."/>
            <person name="Uchiyama I."/>
            <person name="Ito T."/>
            <person name="Fujiyama A."/>
            <person name="Inagaki F."/>
            <person name="Takami H."/>
        </authorList>
    </citation>
    <scope>NUCLEOTIDE SEQUENCE</scope>
    <source>
        <strain evidence="5">Expedition CK06-06</strain>
    </source>
</reference>
<accession>X1I604</accession>
<dbReference type="Pfam" id="PF00005">
    <property type="entry name" value="ABC_tran"/>
    <property type="match status" value="1"/>
</dbReference>
<feature type="non-terminal residue" evidence="5">
    <location>
        <position position="233"/>
    </location>
</feature>
<dbReference type="PANTHER" id="PTHR43023:SF3">
    <property type="entry name" value="PROTEIN TRIGALACTOSYLDIACYLGLYCEROL 3, CHLOROPLASTIC"/>
    <property type="match status" value="1"/>
</dbReference>
<gene>
    <name evidence="5" type="ORF">S03H2_32045</name>
</gene>
<dbReference type="EMBL" id="BARU01019460">
    <property type="protein sequence ID" value="GAH52968.1"/>
    <property type="molecule type" value="Genomic_DNA"/>
</dbReference>
<evidence type="ECO:0000256" key="2">
    <source>
        <dbReference type="ARBA" id="ARBA00022741"/>
    </source>
</evidence>
<dbReference type="SUPFAM" id="SSF52540">
    <property type="entry name" value="P-loop containing nucleoside triphosphate hydrolases"/>
    <property type="match status" value="1"/>
</dbReference>
<comment type="caution">
    <text evidence="5">The sequence shown here is derived from an EMBL/GenBank/DDBJ whole genome shotgun (WGS) entry which is preliminary data.</text>
</comment>
<dbReference type="Gene3D" id="3.40.50.300">
    <property type="entry name" value="P-loop containing nucleotide triphosphate hydrolases"/>
    <property type="match status" value="1"/>
</dbReference>
<organism evidence="5">
    <name type="scientific">marine sediment metagenome</name>
    <dbReference type="NCBI Taxonomy" id="412755"/>
    <lineage>
        <taxon>unclassified sequences</taxon>
        <taxon>metagenomes</taxon>
        <taxon>ecological metagenomes</taxon>
    </lineage>
</organism>
<keyword evidence="1" id="KW-0813">Transport</keyword>
<dbReference type="GO" id="GO:0016887">
    <property type="term" value="F:ATP hydrolysis activity"/>
    <property type="evidence" value="ECO:0007669"/>
    <property type="project" value="InterPro"/>
</dbReference>
<name>X1I604_9ZZZZ</name>
<dbReference type="AlphaFoldDB" id="X1I604"/>
<sequence>MTEAIAVQHEEVIVRVEDLCYEVGGSVILTNISFEAYTGEVFGIMGMSGSGKSTLLRCLMGLVEATSGIIEIDGENIAGKTEDELNSVRAKMGMCFQQAALFDSMTVADNIGFGLKRRTKLTRREIAERVEEHLEIVGLSGFGHYMPSALSGGMRKRVGVARALIMHPKIILYDEPTSGLDPIIAGQINGLILHLRDQFETTSIVVTHEVDRLFAIADRVLMLDQHTVAACDT</sequence>
<dbReference type="SMART" id="SM00382">
    <property type="entry name" value="AAA"/>
    <property type="match status" value="1"/>
</dbReference>
<evidence type="ECO:0000256" key="3">
    <source>
        <dbReference type="ARBA" id="ARBA00022840"/>
    </source>
</evidence>
<dbReference type="PROSITE" id="PS00211">
    <property type="entry name" value="ABC_TRANSPORTER_1"/>
    <property type="match status" value="1"/>
</dbReference>
<protein>
    <recommendedName>
        <fullName evidence="4">ABC transporter domain-containing protein</fullName>
    </recommendedName>
</protein>
<dbReference type="PANTHER" id="PTHR43023">
    <property type="entry name" value="PROTEIN TRIGALACTOSYLDIACYLGLYCEROL 3, CHLOROPLASTIC"/>
    <property type="match status" value="1"/>
</dbReference>